<reference evidence="1" key="1">
    <citation type="submission" date="2014-11" db="EMBL/GenBank/DDBJ databases">
        <authorList>
            <person name="Amaro Gonzalez C."/>
        </authorList>
    </citation>
    <scope>NUCLEOTIDE SEQUENCE</scope>
</reference>
<protein>
    <submittedName>
        <fullName evidence="1">Uncharacterized protein</fullName>
    </submittedName>
</protein>
<name>A0A0E9VNV5_ANGAN</name>
<dbReference type="AlphaFoldDB" id="A0A0E9VNV5"/>
<sequence>MNKNYFIKYLLRSLHKLRSLMIMHTSAI</sequence>
<organism evidence="1">
    <name type="scientific">Anguilla anguilla</name>
    <name type="common">European freshwater eel</name>
    <name type="synonym">Muraena anguilla</name>
    <dbReference type="NCBI Taxonomy" id="7936"/>
    <lineage>
        <taxon>Eukaryota</taxon>
        <taxon>Metazoa</taxon>
        <taxon>Chordata</taxon>
        <taxon>Craniata</taxon>
        <taxon>Vertebrata</taxon>
        <taxon>Euteleostomi</taxon>
        <taxon>Actinopterygii</taxon>
        <taxon>Neopterygii</taxon>
        <taxon>Teleostei</taxon>
        <taxon>Anguilliformes</taxon>
        <taxon>Anguillidae</taxon>
        <taxon>Anguilla</taxon>
    </lineage>
</organism>
<proteinExistence type="predicted"/>
<dbReference type="EMBL" id="GBXM01028788">
    <property type="protein sequence ID" value="JAH79789.1"/>
    <property type="molecule type" value="Transcribed_RNA"/>
</dbReference>
<evidence type="ECO:0000313" key="1">
    <source>
        <dbReference type="EMBL" id="JAH79789.1"/>
    </source>
</evidence>
<reference evidence="1" key="2">
    <citation type="journal article" date="2015" name="Fish Shellfish Immunol.">
        <title>Early steps in the European eel (Anguilla anguilla)-Vibrio vulnificus interaction in the gills: Role of the RtxA13 toxin.</title>
        <authorList>
            <person name="Callol A."/>
            <person name="Pajuelo D."/>
            <person name="Ebbesson L."/>
            <person name="Teles M."/>
            <person name="MacKenzie S."/>
            <person name="Amaro C."/>
        </authorList>
    </citation>
    <scope>NUCLEOTIDE SEQUENCE</scope>
</reference>
<accession>A0A0E9VNV5</accession>